<evidence type="ECO:0000256" key="1">
    <source>
        <dbReference type="ARBA" id="ARBA00004442"/>
    </source>
</evidence>
<gene>
    <name evidence="8" type="ORF">SAMN05192573_101538</name>
</gene>
<organism evidence="8 9">
    <name type="scientific">Mucilaginibacter gossypii</name>
    <dbReference type="NCBI Taxonomy" id="551996"/>
    <lineage>
        <taxon>Bacteria</taxon>
        <taxon>Pseudomonadati</taxon>
        <taxon>Bacteroidota</taxon>
        <taxon>Sphingobacteriia</taxon>
        <taxon>Sphingobacteriales</taxon>
        <taxon>Sphingobacteriaceae</taxon>
        <taxon>Mucilaginibacter</taxon>
    </lineage>
</organism>
<keyword evidence="5" id="KW-0998">Cell outer membrane</keyword>
<dbReference type="Gene3D" id="1.25.40.390">
    <property type="match status" value="1"/>
</dbReference>
<evidence type="ECO:0000256" key="4">
    <source>
        <dbReference type="ARBA" id="ARBA00023136"/>
    </source>
</evidence>
<dbReference type="InterPro" id="IPR011990">
    <property type="entry name" value="TPR-like_helical_dom_sf"/>
</dbReference>
<evidence type="ECO:0000259" key="7">
    <source>
        <dbReference type="Pfam" id="PF14322"/>
    </source>
</evidence>
<dbReference type="RefSeq" id="WP_091162743.1">
    <property type="nucleotide sequence ID" value="NZ_FNCG01000001.1"/>
</dbReference>
<dbReference type="EMBL" id="FNCG01000001">
    <property type="protein sequence ID" value="SDF84971.1"/>
    <property type="molecule type" value="Genomic_DNA"/>
</dbReference>
<evidence type="ECO:0000256" key="2">
    <source>
        <dbReference type="ARBA" id="ARBA00006275"/>
    </source>
</evidence>
<proteinExistence type="inferred from homology"/>
<evidence type="ECO:0000313" key="9">
    <source>
        <dbReference type="Proteomes" id="UP000199705"/>
    </source>
</evidence>
<dbReference type="InterPro" id="IPR012944">
    <property type="entry name" value="SusD_RagB_dom"/>
</dbReference>
<dbReference type="Proteomes" id="UP000199705">
    <property type="component" value="Unassembled WGS sequence"/>
</dbReference>
<protein>
    <submittedName>
        <fullName evidence="8">Starch-binding associating with outer membrane</fullName>
    </submittedName>
</protein>
<reference evidence="9" key="1">
    <citation type="submission" date="2016-10" db="EMBL/GenBank/DDBJ databases">
        <authorList>
            <person name="Varghese N."/>
            <person name="Submissions S."/>
        </authorList>
    </citation>
    <scope>NUCLEOTIDE SEQUENCE [LARGE SCALE GENOMIC DNA]</scope>
    <source>
        <strain evidence="9">Gh-67</strain>
    </source>
</reference>
<evidence type="ECO:0000313" key="8">
    <source>
        <dbReference type="EMBL" id="SDF84971.1"/>
    </source>
</evidence>
<comment type="subcellular location">
    <subcellularLocation>
        <location evidence="1">Cell outer membrane</location>
    </subcellularLocation>
</comment>
<dbReference type="SUPFAM" id="SSF48452">
    <property type="entry name" value="TPR-like"/>
    <property type="match status" value="1"/>
</dbReference>
<sequence>MKKLYFKVLAYSVFGGFLVFTSCKKEGFLGQTQTSNLTGETVFTDSANTVSFLAGIYSNVGFSAAAGRFTYGPILSPTPNGGIDAASDEAEVSASAGSTALAFETGTINAAVVTDDAYKTCYTNIRSVNQLLKNLPKAPINNFVKTQMKAEARFLRAWYYAILLKHYGGVHLLGDSVYTYTDKIPAARNTYADCVNYILAECDVAAQDLPTVQSGVNYGRASKGACLALKARVLLYAASPLFNGQSIGEGKTLELAGYPAYDKERWRLAEQAAAAVISTGVYSLNVDNATAPGFGFQKLFTKRVNTEYIFQLMRPTGNVDLENLWQPPTRTGKNGAFPLQGLVDAFPMSNGKSITDPTSNYNPNNPYANRDPRLDYSIIHDQTPLQIRLSSGTSPVNIFVGKYNGNTTGPDAVHVGTTTGYYTNKMLDPAAVANDFMHRTDRCLPLIRYAEILLNYAEAANEYEGPTALVYSAVEAIRQRAGLNPYQLPAGLSQADMRTAIQNERRIELAFEEHRFWDVRRWKIADQTDNITTKGMEVDRDGAAVAYKQFDVRKRNFRKAMYLWPFPQSEVAKSPELIQNPGY</sequence>
<keyword evidence="3" id="KW-0732">Signal</keyword>
<comment type="similarity">
    <text evidence="2">Belongs to the SusD family.</text>
</comment>
<dbReference type="AlphaFoldDB" id="A0A1G7PFC8"/>
<dbReference type="InterPro" id="IPR033985">
    <property type="entry name" value="SusD-like_N"/>
</dbReference>
<feature type="domain" description="SusD-like N-terminal" evidence="7">
    <location>
        <begin position="113"/>
        <end position="235"/>
    </location>
</feature>
<evidence type="ECO:0000256" key="3">
    <source>
        <dbReference type="ARBA" id="ARBA00022729"/>
    </source>
</evidence>
<feature type="domain" description="RagB/SusD" evidence="6">
    <location>
        <begin position="317"/>
        <end position="583"/>
    </location>
</feature>
<keyword evidence="4" id="KW-0472">Membrane</keyword>
<dbReference type="Pfam" id="PF14322">
    <property type="entry name" value="SusD-like_3"/>
    <property type="match status" value="1"/>
</dbReference>
<evidence type="ECO:0000256" key="5">
    <source>
        <dbReference type="ARBA" id="ARBA00023237"/>
    </source>
</evidence>
<dbReference type="PROSITE" id="PS51257">
    <property type="entry name" value="PROKAR_LIPOPROTEIN"/>
    <property type="match status" value="1"/>
</dbReference>
<keyword evidence="9" id="KW-1185">Reference proteome</keyword>
<dbReference type="GO" id="GO:0009279">
    <property type="term" value="C:cell outer membrane"/>
    <property type="evidence" value="ECO:0007669"/>
    <property type="project" value="UniProtKB-SubCell"/>
</dbReference>
<evidence type="ECO:0000259" key="6">
    <source>
        <dbReference type="Pfam" id="PF07980"/>
    </source>
</evidence>
<dbReference type="STRING" id="551996.SAMN05192573_101538"/>
<name>A0A1G7PFC8_9SPHI</name>
<accession>A0A1G7PFC8</accession>
<dbReference type="Pfam" id="PF07980">
    <property type="entry name" value="SusD_RagB"/>
    <property type="match status" value="1"/>
</dbReference>